<accession>A0A9X9A4G7</accession>
<feature type="non-terminal residue" evidence="1">
    <location>
        <position position="215"/>
    </location>
</feature>
<feature type="non-terminal residue" evidence="1">
    <location>
        <position position="1"/>
    </location>
</feature>
<comment type="caution">
    <text evidence="1">The sequence shown here is derived from an EMBL/GenBank/DDBJ whole genome shotgun (WGS) entry which is preliminary data.</text>
</comment>
<sequence length="215" mass="24970">KGASYHTQLKAARVICKFLNFVYSNIEDDVEGYKELCSMGLRGLQCKHGGDFITDLTYRGVSFNRAVYCEQTLTNFFAYLQENDLIDEEFQVMYRTVGKKIERPLSVFSKSNMEVSRPNRNKTNTRDKLKDFGPNRYRLAYEFIEEAEAFGIALGVCFQFLSGLRVGEVVNLMRDSIYENGFRGNGGMWLDIRDNQDILFRHLNSKYDVQVKRPR</sequence>
<dbReference type="EMBL" id="SZOH01002516">
    <property type="protein sequence ID" value="TKI94503.1"/>
    <property type="molecule type" value="Genomic_DNA"/>
</dbReference>
<gene>
    <name evidence="1" type="ORF">FC695_28565</name>
</gene>
<dbReference type="AlphaFoldDB" id="A0A9X9A4G7"/>
<name>A0A9X9A4G7_BACCE</name>
<proteinExistence type="predicted"/>
<protein>
    <submittedName>
        <fullName evidence="1">Site-specific integrase</fullName>
    </submittedName>
</protein>
<organism evidence="1 2">
    <name type="scientific">Bacillus cereus</name>
    <dbReference type="NCBI Taxonomy" id="1396"/>
    <lineage>
        <taxon>Bacteria</taxon>
        <taxon>Bacillati</taxon>
        <taxon>Bacillota</taxon>
        <taxon>Bacilli</taxon>
        <taxon>Bacillales</taxon>
        <taxon>Bacillaceae</taxon>
        <taxon>Bacillus</taxon>
        <taxon>Bacillus cereus group</taxon>
    </lineage>
</organism>
<evidence type="ECO:0000313" key="1">
    <source>
        <dbReference type="EMBL" id="TKI94503.1"/>
    </source>
</evidence>
<dbReference type="Proteomes" id="UP000308444">
    <property type="component" value="Unassembled WGS sequence"/>
</dbReference>
<evidence type="ECO:0000313" key="2">
    <source>
        <dbReference type="Proteomes" id="UP000308444"/>
    </source>
</evidence>
<reference evidence="1 2" key="1">
    <citation type="journal article" date="2019" name="Environ. Microbiol.">
        <title>An active ?-lactamase is a part of an orchestrated cell wall stress resistance network of Bacillus subtilis and related rhizosphere species.</title>
        <authorList>
            <person name="Bucher T."/>
            <person name="Keren-Paz A."/>
            <person name="Hausser J."/>
            <person name="Olender T."/>
            <person name="Cytryn E."/>
            <person name="Kolodkin-Gal I."/>
        </authorList>
    </citation>
    <scope>NUCLEOTIDE SEQUENCE [LARGE SCALE GENOMIC DNA]</scope>
    <source>
        <strain evidence="1 2">I32</strain>
    </source>
</reference>